<dbReference type="Proteomes" id="UP000520814">
    <property type="component" value="Unassembled WGS sequence"/>
</dbReference>
<dbReference type="EMBL" id="JACHGW010000001">
    <property type="protein sequence ID" value="MBB6049616.1"/>
    <property type="molecule type" value="Genomic_DNA"/>
</dbReference>
<evidence type="ECO:0000256" key="2">
    <source>
        <dbReference type="SAM" id="Phobius"/>
    </source>
</evidence>
<keyword evidence="2" id="KW-0472">Membrane</keyword>
<evidence type="ECO:0000256" key="1">
    <source>
        <dbReference type="SAM" id="Coils"/>
    </source>
</evidence>
<organism evidence="3 4">
    <name type="scientific">Armatimonas rosea</name>
    <dbReference type="NCBI Taxonomy" id="685828"/>
    <lineage>
        <taxon>Bacteria</taxon>
        <taxon>Bacillati</taxon>
        <taxon>Armatimonadota</taxon>
        <taxon>Armatimonadia</taxon>
        <taxon>Armatimonadales</taxon>
        <taxon>Armatimonadaceae</taxon>
        <taxon>Armatimonas</taxon>
    </lineage>
</organism>
<proteinExistence type="predicted"/>
<feature type="coiled-coil region" evidence="1">
    <location>
        <begin position="42"/>
        <end position="69"/>
    </location>
</feature>
<keyword evidence="2" id="KW-1133">Transmembrane helix</keyword>
<evidence type="ECO:0000313" key="4">
    <source>
        <dbReference type="Proteomes" id="UP000520814"/>
    </source>
</evidence>
<keyword evidence="1" id="KW-0175">Coiled coil</keyword>
<reference evidence="3 4" key="1">
    <citation type="submission" date="2020-08" db="EMBL/GenBank/DDBJ databases">
        <title>Genomic Encyclopedia of Type Strains, Phase IV (KMG-IV): sequencing the most valuable type-strain genomes for metagenomic binning, comparative biology and taxonomic classification.</title>
        <authorList>
            <person name="Goeker M."/>
        </authorList>
    </citation>
    <scope>NUCLEOTIDE SEQUENCE [LARGE SCALE GENOMIC DNA]</scope>
    <source>
        <strain evidence="3 4">DSM 23562</strain>
    </source>
</reference>
<evidence type="ECO:0000313" key="3">
    <source>
        <dbReference type="EMBL" id="MBB6049616.1"/>
    </source>
</evidence>
<name>A0A7W9SN04_ARMRO</name>
<keyword evidence="4" id="KW-1185">Reference proteome</keyword>
<sequence length="105" mass="12134">MGPGETFAFIFFTIFGFAGFNAMLKHRLKMAEIKMRGIQSNDASTQAAIEELRNEVRQLRDTTMRYDMSFDAALTRMEERVDRIETRTYTTTAANDPLARLRTEQ</sequence>
<gene>
    <name evidence="3" type="ORF">HNQ39_001378</name>
</gene>
<comment type="caution">
    <text evidence="3">The sequence shown here is derived from an EMBL/GenBank/DDBJ whole genome shotgun (WGS) entry which is preliminary data.</text>
</comment>
<dbReference type="RefSeq" id="WP_184193214.1">
    <property type="nucleotide sequence ID" value="NZ_JACHGW010000001.1"/>
</dbReference>
<accession>A0A7W9SN04</accession>
<protein>
    <submittedName>
        <fullName evidence="3">Esterase/lipase</fullName>
    </submittedName>
</protein>
<dbReference type="AlphaFoldDB" id="A0A7W9SN04"/>
<keyword evidence="2" id="KW-0812">Transmembrane</keyword>
<feature type="transmembrane region" description="Helical" evidence="2">
    <location>
        <begin position="6"/>
        <end position="24"/>
    </location>
</feature>